<comment type="caution">
    <text evidence="2">The sequence shown here is derived from an EMBL/GenBank/DDBJ whole genome shotgun (WGS) entry which is preliminary data.</text>
</comment>
<proteinExistence type="predicted"/>
<dbReference type="EMBL" id="PJTB01000027">
    <property type="protein sequence ID" value="PWX36147.1"/>
    <property type="molecule type" value="Genomic_DNA"/>
</dbReference>
<evidence type="ECO:0000313" key="3">
    <source>
        <dbReference type="Proteomes" id="UP000247117"/>
    </source>
</evidence>
<organism evidence="2 3">
    <name type="scientific">Clostridium perfringens</name>
    <dbReference type="NCBI Taxonomy" id="1502"/>
    <lineage>
        <taxon>Bacteria</taxon>
        <taxon>Bacillati</taxon>
        <taxon>Bacillota</taxon>
        <taxon>Clostridia</taxon>
        <taxon>Eubacteriales</taxon>
        <taxon>Clostridiaceae</taxon>
        <taxon>Clostridium</taxon>
    </lineage>
</organism>
<dbReference type="Proteomes" id="UP000247117">
    <property type="component" value="Unassembled WGS sequence"/>
</dbReference>
<name>A0AB37C2L4_CLOPF</name>
<feature type="chain" id="PRO_5044264268" evidence="1">
    <location>
        <begin position="25"/>
        <end position="165"/>
    </location>
</feature>
<sequence>MRKQLLSKLTLLAVTGTICTSVFAPSLTAYANERNVKNISVAYSNSNFITVDGITYSAEDIANSIKPNIDYSVDYSEDVRERSVVTKSIKTALKWLKGNWAVVYSRLPNWMKKYVVFDQIFDIADQFIGISDSVEDFFHRTFRAVGMPENVNWFLTNVIMILLPI</sequence>
<protein>
    <submittedName>
        <fullName evidence="2">Uncharacterized protein</fullName>
    </submittedName>
</protein>
<reference evidence="2 3" key="1">
    <citation type="journal article" date="2018" name="BMC Genomics">
        <title>Whole genome analysis reveals the diversity and evolutionary relationships between necrotic enteritis-causing strains of Clostridium perfringens.</title>
        <authorList>
            <person name="Lacey J.A."/>
            <person name="Allnutt T.R."/>
            <person name="Vezina B."/>
            <person name="Van T.T.H."/>
            <person name="Stent T."/>
            <person name="Han X."/>
            <person name="Rood J.I."/>
            <person name="Wade B."/>
            <person name="Keyburn A.L."/>
            <person name="Seeman T."/>
            <person name="Chen H."/>
            <person name="Haring V."/>
            <person name="Johanesen P.A."/>
            <person name="Lyras D."/>
            <person name="Moore R.J."/>
        </authorList>
    </citation>
    <scope>NUCLEOTIDE SEQUENCE [LARGE SCALE GENOMIC DNA]</scope>
    <source>
        <strain evidence="2 3">EUR-NE15</strain>
    </source>
</reference>
<dbReference type="AlphaFoldDB" id="A0AB37C2L4"/>
<dbReference type="RefSeq" id="WP_110028588.1">
    <property type="nucleotide sequence ID" value="NZ_JACOHK010000068.1"/>
</dbReference>
<keyword evidence="1" id="KW-0732">Signal</keyword>
<evidence type="ECO:0000313" key="2">
    <source>
        <dbReference type="EMBL" id="PWX36147.1"/>
    </source>
</evidence>
<gene>
    <name evidence="2" type="ORF">CYK91_16385</name>
</gene>
<feature type="signal peptide" evidence="1">
    <location>
        <begin position="1"/>
        <end position="24"/>
    </location>
</feature>
<evidence type="ECO:0000256" key="1">
    <source>
        <dbReference type="SAM" id="SignalP"/>
    </source>
</evidence>
<accession>A0AB37C2L4</accession>